<dbReference type="InterPro" id="IPR000281">
    <property type="entry name" value="HTH_RpiR"/>
</dbReference>
<dbReference type="InterPro" id="IPR046348">
    <property type="entry name" value="SIS_dom_sf"/>
</dbReference>
<name>A0ABT7UDR0_9FIRM</name>
<dbReference type="Gene3D" id="1.10.10.10">
    <property type="entry name" value="Winged helix-like DNA-binding domain superfamily/Winged helix DNA-binding domain"/>
    <property type="match status" value="1"/>
</dbReference>
<reference evidence="2 3" key="2">
    <citation type="submission" date="2023-06" db="EMBL/GenBank/DDBJ databases">
        <title>Identification and characterization of horizontal gene transfer across gut microbiota members of farm animals based on homology search.</title>
        <authorList>
            <person name="Schwarzerova J."/>
            <person name="Nykrynova M."/>
            <person name="Jureckova K."/>
            <person name="Cejkova D."/>
            <person name="Rychlik I."/>
        </authorList>
    </citation>
    <scope>NUCLEOTIDE SEQUENCE [LARGE SCALE GENOMIC DNA]</scope>
    <source>
        <strain evidence="2 3">ET39</strain>
    </source>
</reference>
<dbReference type="RefSeq" id="WP_289607586.1">
    <property type="nucleotide sequence ID" value="NZ_JAUDCG010000019.1"/>
</dbReference>
<dbReference type="PANTHER" id="PTHR30514:SF10">
    <property type="entry name" value="MURR_RPIR FAMILY TRANSCRIPTIONAL REGULATOR"/>
    <property type="match status" value="1"/>
</dbReference>
<dbReference type="Pfam" id="PF01418">
    <property type="entry name" value="HTH_6"/>
    <property type="match status" value="1"/>
</dbReference>
<dbReference type="Gene3D" id="3.40.50.10490">
    <property type="entry name" value="Glucose-6-phosphate isomerase like protein, domain 1"/>
    <property type="match status" value="1"/>
</dbReference>
<dbReference type="PROSITE" id="PS51071">
    <property type="entry name" value="HTH_RPIR"/>
    <property type="match status" value="1"/>
</dbReference>
<evidence type="ECO:0000259" key="1">
    <source>
        <dbReference type="PROSITE" id="PS51071"/>
    </source>
</evidence>
<evidence type="ECO:0000313" key="3">
    <source>
        <dbReference type="Proteomes" id="UP001529340"/>
    </source>
</evidence>
<gene>
    <name evidence="2" type="ORF">QUV96_05655</name>
</gene>
<dbReference type="EMBL" id="JAUDCG010000019">
    <property type="protein sequence ID" value="MDM8157123.1"/>
    <property type="molecule type" value="Genomic_DNA"/>
</dbReference>
<reference evidence="3" key="1">
    <citation type="submission" date="2023-06" db="EMBL/GenBank/DDBJ databases">
        <title>Identification and characterization of horizontal gene transfer across gut microbiota members of farm animals based on homology search.</title>
        <authorList>
            <person name="Zeman M."/>
            <person name="Kubasova T."/>
            <person name="Jahodarova E."/>
            <person name="Nykrynova M."/>
            <person name="Rychlik I."/>
        </authorList>
    </citation>
    <scope>NUCLEOTIDE SEQUENCE [LARGE SCALE GENOMIC DNA]</scope>
    <source>
        <strain evidence="3">ET39</strain>
    </source>
</reference>
<accession>A0ABT7UDR0</accession>
<dbReference type="InterPro" id="IPR036388">
    <property type="entry name" value="WH-like_DNA-bd_sf"/>
</dbReference>
<evidence type="ECO:0000313" key="2">
    <source>
        <dbReference type="EMBL" id="MDM8157123.1"/>
    </source>
</evidence>
<dbReference type="InterPro" id="IPR009057">
    <property type="entry name" value="Homeodomain-like_sf"/>
</dbReference>
<dbReference type="PANTHER" id="PTHR30514">
    <property type="entry name" value="GLUCOKINASE"/>
    <property type="match status" value="1"/>
</dbReference>
<dbReference type="SUPFAM" id="SSF46689">
    <property type="entry name" value="Homeodomain-like"/>
    <property type="match status" value="1"/>
</dbReference>
<dbReference type="InterPro" id="IPR047640">
    <property type="entry name" value="RpiR-like"/>
</dbReference>
<organism evidence="2 3">
    <name type="scientific">Amedibacillus dolichus</name>
    <dbReference type="NCBI Taxonomy" id="31971"/>
    <lineage>
        <taxon>Bacteria</taxon>
        <taxon>Bacillati</taxon>
        <taxon>Bacillota</taxon>
        <taxon>Erysipelotrichia</taxon>
        <taxon>Erysipelotrichales</taxon>
        <taxon>Erysipelotrichaceae</taxon>
        <taxon>Amedibacillus</taxon>
    </lineage>
</organism>
<dbReference type="SUPFAM" id="SSF53697">
    <property type="entry name" value="SIS domain"/>
    <property type="match status" value="1"/>
</dbReference>
<keyword evidence="3" id="KW-1185">Reference proteome</keyword>
<comment type="caution">
    <text evidence="2">The sequence shown here is derived from an EMBL/GenBank/DDBJ whole genome shotgun (WGS) entry which is preliminary data.</text>
</comment>
<sequence>MNRAKNFSLMTALLSVINDNETEDISYTVAHYLLEHFNELNQISIYDILDHCYISRSGVRRFCRSIGYSNFSDIKARADEWDYQQKKYQMIAARSINQIVLRENINKVFDDIEKVMNKETIENIIDIIHSSNRVFVIVSEFSGSSVKQFQQSMAAMGKIIRVMTSSYVDENSIKQLDENDAAITISVTGNYALQIQSLIEEVNSYRILFTLNRDKEIAKFYDQIIYFGKEFVNEWKREYSMYGVDYLFDLIFSQYVVKYHKNS</sequence>
<protein>
    <recommendedName>
        <fullName evidence="1">HTH rpiR-type domain-containing protein</fullName>
    </recommendedName>
</protein>
<proteinExistence type="predicted"/>
<feature type="domain" description="HTH rpiR-type" evidence="1">
    <location>
        <begin position="9"/>
        <end position="85"/>
    </location>
</feature>
<dbReference type="Proteomes" id="UP001529340">
    <property type="component" value="Unassembled WGS sequence"/>
</dbReference>